<dbReference type="STRING" id="360107.CHAB381_0305"/>
<dbReference type="InterPro" id="IPR014340">
    <property type="entry name" value="LptA"/>
</dbReference>
<dbReference type="GO" id="GO:0009279">
    <property type="term" value="C:cell outer membrane"/>
    <property type="evidence" value="ECO:0007669"/>
    <property type="project" value="TreeGrafter"/>
</dbReference>
<evidence type="ECO:0000256" key="3">
    <source>
        <dbReference type="ARBA" id="ARBA00022764"/>
    </source>
</evidence>
<dbReference type="NCBIfam" id="TIGR03002">
    <property type="entry name" value="outer_YhbN_LptA"/>
    <property type="match status" value="1"/>
</dbReference>
<evidence type="ECO:0000313" key="7">
    <source>
        <dbReference type="Proteomes" id="UP000002407"/>
    </source>
</evidence>
<dbReference type="PANTHER" id="PTHR36504">
    <property type="entry name" value="LIPOPOLYSACCHARIDE EXPORT SYSTEM PROTEIN LPTA"/>
    <property type="match status" value="1"/>
</dbReference>
<proteinExistence type="predicted"/>
<keyword evidence="3" id="KW-0574">Periplasm</keyword>
<dbReference type="GO" id="GO:0017089">
    <property type="term" value="F:glycolipid transfer activity"/>
    <property type="evidence" value="ECO:0007669"/>
    <property type="project" value="TreeGrafter"/>
</dbReference>
<keyword evidence="7" id="KW-1185">Reference proteome</keyword>
<accession>A7I067</accession>
<feature type="chain" id="PRO_5002708341" evidence="4">
    <location>
        <begin position="19"/>
        <end position="157"/>
    </location>
</feature>
<protein>
    <submittedName>
        <fullName evidence="6">OstA family protein</fullName>
    </submittedName>
</protein>
<dbReference type="InterPro" id="IPR052037">
    <property type="entry name" value="LPS_export_LptA"/>
</dbReference>
<dbReference type="GO" id="GO:0030288">
    <property type="term" value="C:outer membrane-bounded periplasmic space"/>
    <property type="evidence" value="ECO:0007669"/>
    <property type="project" value="TreeGrafter"/>
</dbReference>
<dbReference type="GO" id="GO:0015920">
    <property type="term" value="P:lipopolysaccharide transport"/>
    <property type="evidence" value="ECO:0007669"/>
    <property type="project" value="InterPro"/>
</dbReference>
<dbReference type="RefSeq" id="WP_012108190.1">
    <property type="nucleotide sequence ID" value="NC_009714.1"/>
</dbReference>
<feature type="signal peptide" evidence="4">
    <location>
        <begin position="1"/>
        <end position="18"/>
    </location>
</feature>
<evidence type="ECO:0000259" key="5">
    <source>
        <dbReference type="Pfam" id="PF03968"/>
    </source>
</evidence>
<name>A7I067_CAMHC</name>
<evidence type="ECO:0000256" key="4">
    <source>
        <dbReference type="SAM" id="SignalP"/>
    </source>
</evidence>
<dbReference type="Proteomes" id="UP000002407">
    <property type="component" value="Chromosome"/>
</dbReference>
<organism evidence="6 7">
    <name type="scientific">Campylobacter hominis (strain ATCC BAA-381 / DSM 21671 / CCUG 45161 / LMG 19568 / NCTC 13146 / CH001A)</name>
    <dbReference type="NCBI Taxonomy" id="360107"/>
    <lineage>
        <taxon>Bacteria</taxon>
        <taxon>Pseudomonadati</taxon>
        <taxon>Campylobacterota</taxon>
        <taxon>Epsilonproteobacteria</taxon>
        <taxon>Campylobacterales</taxon>
        <taxon>Campylobacteraceae</taxon>
        <taxon>Campylobacter</taxon>
    </lineage>
</organism>
<evidence type="ECO:0000256" key="1">
    <source>
        <dbReference type="ARBA" id="ARBA00022448"/>
    </source>
</evidence>
<evidence type="ECO:0000313" key="6">
    <source>
        <dbReference type="EMBL" id="ABS51067.1"/>
    </source>
</evidence>
<dbReference type="EMBL" id="CP000776">
    <property type="protein sequence ID" value="ABS51067.1"/>
    <property type="molecule type" value="Genomic_DNA"/>
</dbReference>
<keyword evidence="1" id="KW-0813">Transport</keyword>
<dbReference type="HOGENOM" id="CLU_112840_0_0_7"/>
<dbReference type="InterPro" id="IPR005653">
    <property type="entry name" value="OstA-like_N"/>
</dbReference>
<feature type="domain" description="Organic solvent tolerance-like N-terminal" evidence="5">
    <location>
        <begin position="22"/>
        <end position="132"/>
    </location>
</feature>
<keyword evidence="2 4" id="KW-0732">Signal</keyword>
<dbReference type="KEGG" id="cha:CHAB381_0305"/>
<evidence type="ECO:0000256" key="2">
    <source>
        <dbReference type="ARBA" id="ARBA00022729"/>
    </source>
</evidence>
<gene>
    <name evidence="6" type="ordered locus">CHAB381_0305</name>
</gene>
<dbReference type="PANTHER" id="PTHR36504:SF1">
    <property type="entry name" value="LIPOPOLYSACCHARIDE EXPORT SYSTEM PROTEIN LPTA"/>
    <property type="match status" value="1"/>
</dbReference>
<dbReference type="eggNOG" id="COG1934">
    <property type="taxonomic scope" value="Bacteria"/>
</dbReference>
<reference evidence="7" key="1">
    <citation type="submission" date="2007-07" db="EMBL/GenBank/DDBJ databases">
        <title>Complete genome sequence of Campylobacter hominis ATCC BAA-381, a commensal isolated from the human gastrointestinal tract.</title>
        <authorList>
            <person name="Fouts D.E."/>
            <person name="Mongodin E.F."/>
            <person name="Puiu D."/>
            <person name="Sebastian Y."/>
            <person name="Miller W.G."/>
            <person name="Mandrell R.E."/>
            <person name="Nelson K.E."/>
        </authorList>
    </citation>
    <scope>NUCLEOTIDE SEQUENCE [LARGE SCALE GENOMIC DNA]</scope>
    <source>
        <strain evidence="7">ATCC BAA-381 / LMG 19568 / NCTC 13146 / CH001A</strain>
    </source>
</reference>
<dbReference type="AlphaFoldDB" id="A7I067"/>
<dbReference type="OrthoDB" id="5373249at2"/>
<dbReference type="GO" id="GO:0001530">
    <property type="term" value="F:lipopolysaccharide binding"/>
    <property type="evidence" value="ECO:0007669"/>
    <property type="project" value="InterPro"/>
</dbReference>
<sequence>MFSRKIILFFLFSVFVNADTVNVTADNFFADENKLISILTGNVVLKKGDYDTLKADKLTIYFDKEKNPIKYVATGNTSFNAILKDKHYDGKGEILTYEPEKEIYTLEKNAYLHEKETKKEVFGDKIIVDRAKTTYEVKSISKKPIKLIFEIEDKEKK</sequence>
<dbReference type="Pfam" id="PF03968">
    <property type="entry name" value="LptD_N"/>
    <property type="match status" value="1"/>
</dbReference>
<dbReference type="Gene3D" id="2.60.450.10">
    <property type="entry name" value="Lipopolysaccharide (LPS) transport protein A like domain"/>
    <property type="match status" value="1"/>
</dbReference>